<reference evidence="2 3" key="1">
    <citation type="journal article" date="2010" name="Stand. Genomic Sci.">
        <title>Complete genome sequence of Aminobacterium colombiense type strain (ALA-1).</title>
        <authorList>
            <person name="Chertkov O."/>
            <person name="Sikorski J."/>
            <person name="Brambilla E."/>
            <person name="Lapidus A."/>
            <person name="Copeland A."/>
            <person name="Glavina Del Rio T."/>
            <person name="Nolan M."/>
            <person name="Lucas S."/>
            <person name="Tice H."/>
            <person name="Cheng J.F."/>
            <person name="Han C."/>
            <person name="Detter J.C."/>
            <person name="Bruce D."/>
            <person name="Tapia R."/>
            <person name="Goodwin L."/>
            <person name="Pitluck S."/>
            <person name="Liolios K."/>
            <person name="Ivanova N."/>
            <person name="Mavromatis K."/>
            <person name="Ovchinnikova G."/>
            <person name="Pati A."/>
            <person name="Chen A."/>
            <person name="Palaniappan K."/>
            <person name="Land M."/>
            <person name="Hauser L."/>
            <person name="Chang Y.J."/>
            <person name="Jeffries C.D."/>
            <person name="Spring S."/>
            <person name="Rohde M."/>
            <person name="Goker M."/>
            <person name="Bristow J."/>
            <person name="Eisen J.A."/>
            <person name="Markowitz V."/>
            <person name="Hugenholtz P."/>
            <person name="Kyrpides N.C."/>
            <person name="Klenk H.P."/>
        </authorList>
    </citation>
    <scope>NUCLEOTIDE SEQUENCE [LARGE SCALE GENOMIC DNA]</scope>
    <source>
        <strain evidence="3">DSM 12261 / ALA-1</strain>
    </source>
</reference>
<dbReference type="STRING" id="572547.Amico_1796"/>
<feature type="transmembrane region" description="Helical" evidence="1">
    <location>
        <begin position="55"/>
        <end position="75"/>
    </location>
</feature>
<dbReference type="KEGG" id="aco:Amico_1796"/>
<feature type="transmembrane region" description="Helical" evidence="1">
    <location>
        <begin position="143"/>
        <end position="166"/>
    </location>
</feature>
<keyword evidence="1" id="KW-1133">Transmembrane helix</keyword>
<feature type="transmembrane region" description="Helical" evidence="1">
    <location>
        <begin position="27"/>
        <end position="46"/>
    </location>
</feature>
<dbReference type="CDD" id="cd21416">
    <property type="entry name" value="HDC_protein"/>
    <property type="match status" value="1"/>
</dbReference>
<proteinExistence type="predicted"/>
<feature type="transmembrane region" description="Helical" evidence="1">
    <location>
        <begin position="214"/>
        <end position="234"/>
    </location>
</feature>
<evidence type="ECO:0000313" key="2">
    <source>
        <dbReference type="EMBL" id="ADE57909.1"/>
    </source>
</evidence>
<feature type="transmembrane region" description="Helical" evidence="1">
    <location>
        <begin position="294"/>
        <end position="315"/>
    </location>
</feature>
<dbReference type="RefSeq" id="WP_013049171.1">
    <property type="nucleotide sequence ID" value="NC_014011.1"/>
</dbReference>
<feature type="transmembrane region" description="Helical" evidence="1">
    <location>
        <begin position="113"/>
        <end position="131"/>
    </location>
</feature>
<feature type="transmembrane region" description="Helical" evidence="1">
    <location>
        <begin position="269"/>
        <end position="288"/>
    </location>
</feature>
<evidence type="ECO:0000256" key="1">
    <source>
        <dbReference type="SAM" id="Phobius"/>
    </source>
</evidence>
<organism evidence="2 3">
    <name type="scientific">Aminobacterium colombiense (strain DSM 12261 / ALA-1)</name>
    <dbReference type="NCBI Taxonomy" id="572547"/>
    <lineage>
        <taxon>Bacteria</taxon>
        <taxon>Thermotogati</taxon>
        <taxon>Synergistota</taxon>
        <taxon>Synergistia</taxon>
        <taxon>Synergistales</taxon>
        <taxon>Aminobacteriaceae</taxon>
        <taxon>Aminobacterium</taxon>
    </lineage>
</organism>
<dbReference type="AlphaFoldDB" id="D5EH77"/>
<feature type="transmembrane region" description="Helical" evidence="1">
    <location>
        <begin position="87"/>
        <end position="106"/>
    </location>
</feature>
<evidence type="ECO:0000313" key="3">
    <source>
        <dbReference type="Proteomes" id="UP000002366"/>
    </source>
</evidence>
<feature type="transmembrane region" description="Helical" evidence="1">
    <location>
        <begin position="327"/>
        <end position="346"/>
    </location>
</feature>
<dbReference type="EMBL" id="CP001997">
    <property type="protein sequence ID" value="ADE57909.1"/>
    <property type="molecule type" value="Genomic_DNA"/>
</dbReference>
<dbReference type="InterPro" id="IPR049576">
    <property type="entry name" value="HDC-like"/>
</dbReference>
<evidence type="ECO:0008006" key="4">
    <source>
        <dbReference type="Google" id="ProtNLM"/>
    </source>
</evidence>
<protein>
    <recommendedName>
        <fullName evidence="4">Na+/glutamate symporter</fullName>
    </recommendedName>
</protein>
<name>D5EH77_AMICL</name>
<feature type="transmembrane region" description="Helical" evidence="1">
    <location>
        <begin position="240"/>
        <end position="257"/>
    </location>
</feature>
<dbReference type="Proteomes" id="UP000002366">
    <property type="component" value="Chromosome"/>
</dbReference>
<keyword evidence="1" id="KW-0472">Membrane</keyword>
<dbReference type="OrthoDB" id="3243277at2"/>
<gene>
    <name evidence="2" type="ordered locus">Amico_1796</name>
</gene>
<dbReference type="HOGENOM" id="CLU_056517_1_0_0"/>
<keyword evidence="3" id="KW-1185">Reference proteome</keyword>
<dbReference type="eggNOG" id="COG0786">
    <property type="taxonomic scope" value="Bacteria"/>
</dbReference>
<keyword evidence="1" id="KW-0812">Transmembrane</keyword>
<feature type="transmembrane region" description="Helical" evidence="1">
    <location>
        <begin position="366"/>
        <end position="390"/>
    </location>
</feature>
<sequence length="393" mass="42008">MNAVTALLVIAVVYAIGDFVAQKTKAVCSMLFVSGIIFMVGFWFGIPATLFEDAVIVKLAIALIPMLMIHMGTLMKLRDLKEEWKTVIIALGAIVAAAAALFIIGSPIIGKEYAVPAAGPISGGVVATLIMSEAAKAKGLETVLVFVTLLLVLQNFVGLPVASVCLSREGRRLREIFRRGEGLTADKGSKAKSNPEEPTWRLFPATPKDLQTPFILIMKAMLVGWLAVMCAKALGGVINQFVMALIFGIVFYEIGFLEHKILDKANSTGLALFALLVPIFMSLNKATPQMVASLIFPIVVAFAVSVVGIAIVAFVSSKIFGYTWEMCLAVGVCCLFGFPGTFIVSQEVANAVGETSEERDFILTGILPKMLVSGFTTVTIASVFLAGFLVKLL</sequence>
<accession>D5EH77</accession>